<dbReference type="Gene3D" id="3.20.20.80">
    <property type="entry name" value="Glycosidases"/>
    <property type="match status" value="1"/>
</dbReference>
<dbReference type="Pfam" id="PF16353">
    <property type="entry name" value="LacZ_4"/>
    <property type="match status" value="1"/>
</dbReference>
<dbReference type="Proteomes" id="UP000838686">
    <property type="component" value="Unassembled WGS sequence"/>
</dbReference>
<dbReference type="SUPFAM" id="SSF74650">
    <property type="entry name" value="Galactose mutarotase-like"/>
    <property type="match status" value="1"/>
</dbReference>
<evidence type="ECO:0000259" key="9">
    <source>
        <dbReference type="SMART" id="SM01038"/>
    </source>
</evidence>
<comment type="caution">
    <text evidence="10">The sequence shown here is derived from an EMBL/GenBank/DDBJ whole genome shotgun (WGS) entry which is preliminary data.</text>
</comment>
<dbReference type="InterPro" id="IPR050347">
    <property type="entry name" value="Bact_Beta-galactosidase"/>
</dbReference>
<keyword evidence="6 8" id="KW-0326">Glycosidase</keyword>
<keyword evidence="11" id="KW-1185">Reference proteome</keyword>
<dbReference type="InterPro" id="IPR032312">
    <property type="entry name" value="LacZ_4"/>
</dbReference>
<dbReference type="SMART" id="SM01038">
    <property type="entry name" value="Bgal_small_N"/>
    <property type="match status" value="1"/>
</dbReference>
<dbReference type="InterPro" id="IPR013783">
    <property type="entry name" value="Ig-like_fold"/>
</dbReference>
<dbReference type="Gene3D" id="2.60.40.10">
    <property type="entry name" value="Immunoglobulins"/>
    <property type="match status" value="2"/>
</dbReference>
<dbReference type="InterPro" id="IPR006101">
    <property type="entry name" value="Glyco_hydro_2"/>
</dbReference>
<dbReference type="Gene3D" id="2.70.98.10">
    <property type="match status" value="1"/>
</dbReference>
<dbReference type="PANTHER" id="PTHR46323:SF2">
    <property type="entry name" value="BETA-GALACTOSIDASE"/>
    <property type="match status" value="1"/>
</dbReference>
<dbReference type="InterPro" id="IPR023232">
    <property type="entry name" value="Glyco_hydro_2_AS"/>
</dbReference>
<dbReference type="PRINTS" id="PR00132">
    <property type="entry name" value="GLHYDRLASE2"/>
</dbReference>
<dbReference type="GO" id="GO:0004565">
    <property type="term" value="F:beta-galactosidase activity"/>
    <property type="evidence" value="ECO:0007669"/>
    <property type="project" value="UniProtKB-EC"/>
</dbReference>
<evidence type="ECO:0000256" key="1">
    <source>
        <dbReference type="ARBA" id="ARBA00001412"/>
    </source>
</evidence>
<organism evidence="10 11">
    <name type="scientific">Paenibacillus plantiphilus</name>
    <dbReference type="NCBI Taxonomy" id="2905650"/>
    <lineage>
        <taxon>Bacteria</taxon>
        <taxon>Bacillati</taxon>
        <taxon>Bacillota</taxon>
        <taxon>Bacilli</taxon>
        <taxon>Bacillales</taxon>
        <taxon>Paenibacillaceae</taxon>
        <taxon>Paenibacillus</taxon>
    </lineage>
</organism>
<dbReference type="Gene3D" id="2.60.120.260">
    <property type="entry name" value="Galactose-binding domain-like"/>
    <property type="match status" value="1"/>
</dbReference>
<dbReference type="PROSITE" id="PS00719">
    <property type="entry name" value="GLYCOSYL_HYDROL_F2_1"/>
    <property type="match status" value="1"/>
</dbReference>
<feature type="domain" description="Beta galactosidase small chain/" evidence="9">
    <location>
        <begin position="754"/>
        <end position="1035"/>
    </location>
</feature>
<dbReference type="Pfam" id="PF02836">
    <property type="entry name" value="Glyco_hydro_2_C"/>
    <property type="match status" value="1"/>
</dbReference>
<keyword evidence="5 8" id="KW-0378">Hydrolase</keyword>
<dbReference type="InterPro" id="IPR014718">
    <property type="entry name" value="GH-type_carb-bd"/>
</dbReference>
<dbReference type="SUPFAM" id="SSF49303">
    <property type="entry name" value="beta-Galactosidase/glucuronidase domain"/>
    <property type="match status" value="2"/>
</dbReference>
<dbReference type="InterPro" id="IPR017853">
    <property type="entry name" value="GH"/>
</dbReference>
<evidence type="ECO:0000256" key="7">
    <source>
        <dbReference type="ARBA" id="ARBA00032230"/>
    </source>
</evidence>
<evidence type="ECO:0000313" key="10">
    <source>
        <dbReference type="EMBL" id="CAH1223447.1"/>
    </source>
</evidence>
<dbReference type="PANTHER" id="PTHR46323">
    <property type="entry name" value="BETA-GALACTOSIDASE"/>
    <property type="match status" value="1"/>
</dbReference>
<dbReference type="Pfam" id="PF00703">
    <property type="entry name" value="Glyco_hydro_2"/>
    <property type="match status" value="1"/>
</dbReference>
<reference evidence="10" key="1">
    <citation type="submission" date="2022-01" db="EMBL/GenBank/DDBJ databases">
        <authorList>
            <person name="Criscuolo A."/>
        </authorList>
    </citation>
    <scope>NUCLEOTIDE SEQUENCE</scope>
    <source>
        <strain evidence="10">CIP111893</strain>
    </source>
</reference>
<evidence type="ECO:0000256" key="4">
    <source>
        <dbReference type="ARBA" id="ARBA00013303"/>
    </source>
</evidence>
<evidence type="ECO:0000313" key="11">
    <source>
        <dbReference type="Proteomes" id="UP000838686"/>
    </source>
</evidence>
<dbReference type="Pfam" id="PF02929">
    <property type="entry name" value="Bgal_small_N"/>
    <property type="match status" value="1"/>
</dbReference>
<evidence type="ECO:0000256" key="8">
    <source>
        <dbReference type="RuleBase" id="RU361154"/>
    </source>
</evidence>
<sequence length="1054" mass="120999">MTLATKDWENLNVLQRNRLQDHAYFIPYSDKESALSMARGSSSFVKLLNGTWKFYYSDRENAASRQFYSETYDDSGWDELAVPSSWQMHGYGKPHYTNQAYPFPVDPPKVPSENPTGCYSRTFFVPGDWLDRKLVLRFEGVDSAFHVWINGQEVGYSQGSRMPSEFDITPFIREGNNKIAVRVYQWSDGSYLEDQDMWWLSGIFRDVYLLALPKIHIQDLFVKTKLDGNYEHATIEVTTAIEIGENALDSIVQLELQLLDSENQPVSIENGGDVWSGHVNQRLIMAEMTVTRPNKWSAEHPYLYTLLVTLKDQNNDVIEVVPIRVGFRHVELKDGLLLVNGAPIKLKGVNRHEHHPDLGRAVPLEWMIADVQLMKQHNINAVRTAHYPNDPRFYDLCDEYGLYVIDEADIECHGFVLTGNISEISDDPAWKDAYMDRMQRMVHRDKNHPSIIMWSLGNESGYGENLKAIADWTREYDPTRLTHYEGECRVILREESFYDPKREPEASDVFTTMYTAIDVLGQLGRRTDLTKPHILCEYAHAMGNGPGSLKEYWETIYQYDRLQGGFVWEWMDHGIRQFTEDGQEFFAYGGDFGDSPNDSNFVIDGLVMSDRTPSPALMEYKKVIEPVKVNAVDLREGKISITNHYDFRSLAHLHASWSIMSEGKVIDGGIITNLDVKPRESQVISLPIDMSKCKGNDGWLNIRFTLAADTAWAKAGFEIAWAQLELPVVKSEETKLSFASCQPLKVEDAEDRLMVEGEDFSLTMNKHNGKLQEWIYQGDSLIEQGPQFNLWRASIDNDLWAQEHWKEIPSIVEWKEYGLHWLQHRMDRIEHTLSADKNAVEIRVITRVAPPILKWGIVITYTYTVYSSGDLFIEVKGDIQGTPPATFPRIGLNLEIPKTFDEVAWYGCGPGESYADSREANPIGLWMKKADELHTPYVYPQENGNRHDVRWVSFTNPHGQGFVVIGQPKLDFGASYYTMDNLDQAKHTYDLIKQEFITVHLDHRQHGLGSSSCGPDVLDQYKLESGNFEFAMRLKPYSNRFTTPFELMKQTTRE</sequence>
<dbReference type="InterPro" id="IPR011013">
    <property type="entry name" value="Gal_mutarotase_sf_dom"/>
</dbReference>
<dbReference type="InterPro" id="IPR006104">
    <property type="entry name" value="Glyco_hydro_2_N"/>
</dbReference>
<protein>
    <recommendedName>
        <fullName evidence="4 8">Beta-galactosidase</fullName>
        <ecNumber evidence="3 8">3.2.1.23</ecNumber>
    </recommendedName>
    <alternativeName>
        <fullName evidence="7 8">Lactase</fullName>
    </alternativeName>
</protein>
<dbReference type="RefSeq" id="WP_236346706.1">
    <property type="nucleotide sequence ID" value="NZ_CAKMMF010000042.1"/>
</dbReference>
<comment type="catalytic activity">
    <reaction evidence="1 8">
        <text>Hydrolysis of terminal non-reducing beta-D-galactose residues in beta-D-galactosides.</text>
        <dbReference type="EC" id="3.2.1.23"/>
    </reaction>
</comment>
<dbReference type="SUPFAM" id="SSF51445">
    <property type="entry name" value="(Trans)glycosidases"/>
    <property type="match status" value="1"/>
</dbReference>
<accession>A0ABN8H0H2</accession>
<evidence type="ECO:0000256" key="2">
    <source>
        <dbReference type="ARBA" id="ARBA00007401"/>
    </source>
</evidence>
<dbReference type="Pfam" id="PF02837">
    <property type="entry name" value="Glyco_hydro_2_N"/>
    <property type="match status" value="1"/>
</dbReference>
<dbReference type="InterPro" id="IPR036156">
    <property type="entry name" value="Beta-gal/glucu_dom_sf"/>
</dbReference>
<name>A0ABN8H0H2_9BACL</name>
<dbReference type="PROSITE" id="PS00608">
    <property type="entry name" value="GLYCOSYL_HYDROL_F2_2"/>
    <property type="match status" value="1"/>
</dbReference>
<comment type="similarity">
    <text evidence="2 8">Belongs to the glycosyl hydrolase 2 family.</text>
</comment>
<proteinExistence type="inferred from homology"/>
<dbReference type="EMBL" id="CAKMMF010000042">
    <property type="protein sequence ID" value="CAH1223447.1"/>
    <property type="molecule type" value="Genomic_DNA"/>
</dbReference>
<dbReference type="InterPro" id="IPR023230">
    <property type="entry name" value="Glyco_hydro_2_CS"/>
</dbReference>
<dbReference type="EC" id="3.2.1.23" evidence="3 8"/>
<dbReference type="InterPro" id="IPR006102">
    <property type="entry name" value="Ig-like_GH2"/>
</dbReference>
<gene>
    <name evidence="10" type="primary">ebgA_2</name>
    <name evidence="10" type="ORF">PAECIP111893_04975</name>
</gene>
<dbReference type="InterPro" id="IPR008979">
    <property type="entry name" value="Galactose-bd-like_sf"/>
</dbReference>
<evidence type="ECO:0000256" key="3">
    <source>
        <dbReference type="ARBA" id="ARBA00012756"/>
    </source>
</evidence>
<dbReference type="InterPro" id="IPR004199">
    <property type="entry name" value="B-gal_small/dom_5"/>
</dbReference>
<evidence type="ECO:0000256" key="6">
    <source>
        <dbReference type="ARBA" id="ARBA00023295"/>
    </source>
</evidence>
<dbReference type="SUPFAM" id="SSF49785">
    <property type="entry name" value="Galactose-binding domain-like"/>
    <property type="match status" value="1"/>
</dbReference>
<evidence type="ECO:0000256" key="5">
    <source>
        <dbReference type="ARBA" id="ARBA00022801"/>
    </source>
</evidence>
<dbReference type="InterPro" id="IPR006103">
    <property type="entry name" value="Glyco_hydro_2_cat"/>
</dbReference>